<protein>
    <submittedName>
        <fullName evidence="2">GNAT family N-acetyltransferase</fullName>
    </submittedName>
</protein>
<gene>
    <name evidence="2" type="ORF">BSZ37_09280</name>
</gene>
<evidence type="ECO:0000259" key="1">
    <source>
        <dbReference type="PROSITE" id="PS51186"/>
    </source>
</evidence>
<accession>A0A271IZR1</accession>
<dbReference type="GO" id="GO:0016747">
    <property type="term" value="F:acyltransferase activity, transferring groups other than amino-acyl groups"/>
    <property type="evidence" value="ECO:0007669"/>
    <property type="project" value="InterPro"/>
</dbReference>
<dbReference type="Gene3D" id="3.40.630.30">
    <property type="match status" value="1"/>
</dbReference>
<dbReference type="Pfam" id="PF00583">
    <property type="entry name" value="Acetyltransf_1"/>
    <property type="match status" value="1"/>
</dbReference>
<reference evidence="2 3" key="1">
    <citation type="submission" date="2016-11" db="EMBL/GenBank/DDBJ databases">
        <title>Study of marine rhodopsin-containing bacteria.</title>
        <authorList>
            <person name="Yoshizawa S."/>
            <person name="Kumagai Y."/>
            <person name="Kogure K."/>
        </authorList>
    </citation>
    <scope>NUCLEOTIDE SEQUENCE [LARGE SCALE GENOMIC DNA]</scope>
    <source>
        <strain evidence="2 3">SAORIC-28</strain>
    </source>
</reference>
<keyword evidence="2" id="KW-0808">Transferase</keyword>
<dbReference type="SUPFAM" id="SSF55729">
    <property type="entry name" value="Acyl-CoA N-acyltransferases (Nat)"/>
    <property type="match status" value="1"/>
</dbReference>
<name>A0A271IZR1_9BACT</name>
<dbReference type="CDD" id="cd04301">
    <property type="entry name" value="NAT_SF"/>
    <property type="match status" value="1"/>
</dbReference>
<dbReference type="EMBL" id="MQWD01000001">
    <property type="protein sequence ID" value="PAP76620.1"/>
    <property type="molecule type" value="Genomic_DNA"/>
</dbReference>
<dbReference type="PANTHER" id="PTHR43233">
    <property type="entry name" value="FAMILY N-ACETYLTRANSFERASE, PUTATIVE (AFU_ORTHOLOGUE AFUA_6G03350)-RELATED"/>
    <property type="match status" value="1"/>
</dbReference>
<keyword evidence="3" id="KW-1185">Reference proteome</keyword>
<evidence type="ECO:0000313" key="3">
    <source>
        <dbReference type="Proteomes" id="UP000216339"/>
    </source>
</evidence>
<sequence>MTWTRDDGYEVSDDRGRLDYSAVHGYLSRSYWSPGVPRDVVERAAAGSMPFGLYVPDGAQVGYARVTSDRATFAYLHDVYVLEAHQGRGLGQWLMACVLAHPDLQGLRRWLLTTQDAHAFYERLGWERCPFPERFMTIDHAALYRDPARLDSAPDRTEAGAPDSR</sequence>
<dbReference type="InterPro" id="IPR000182">
    <property type="entry name" value="GNAT_dom"/>
</dbReference>
<proteinExistence type="predicted"/>
<dbReference type="InterPro" id="IPR016181">
    <property type="entry name" value="Acyl_CoA_acyltransferase"/>
</dbReference>
<dbReference type="OrthoDB" id="3216107at2"/>
<organism evidence="2 3">
    <name type="scientific">Rubrivirga marina</name>
    <dbReference type="NCBI Taxonomy" id="1196024"/>
    <lineage>
        <taxon>Bacteria</taxon>
        <taxon>Pseudomonadati</taxon>
        <taxon>Rhodothermota</taxon>
        <taxon>Rhodothermia</taxon>
        <taxon>Rhodothermales</taxon>
        <taxon>Rubricoccaceae</taxon>
        <taxon>Rubrivirga</taxon>
    </lineage>
</organism>
<dbReference type="AlphaFoldDB" id="A0A271IZR1"/>
<dbReference type="InterPro" id="IPR053144">
    <property type="entry name" value="Acetyltransferase_Butenolide"/>
</dbReference>
<dbReference type="PANTHER" id="PTHR43233:SF1">
    <property type="entry name" value="FAMILY N-ACETYLTRANSFERASE, PUTATIVE (AFU_ORTHOLOGUE AFUA_6G03350)-RELATED"/>
    <property type="match status" value="1"/>
</dbReference>
<evidence type="ECO:0000313" key="2">
    <source>
        <dbReference type="EMBL" id="PAP76620.1"/>
    </source>
</evidence>
<dbReference type="Proteomes" id="UP000216339">
    <property type="component" value="Unassembled WGS sequence"/>
</dbReference>
<feature type="domain" description="N-acetyltransferase" evidence="1">
    <location>
        <begin position="1"/>
        <end position="149"/>
    </location>
</feature>
<comment type="caution">
    <text evidence="2">The sequence shown here is derived from an EMBL/GenBank/DDBJ whole genome shotgun (WGS) entry which is preliminary data.</text>
</comment>
<dbReference type="RefSeq" id="WP_095510279.1">
    <property type="nucleotide sequence ID" value="NZ_MQWD01000001.1"/>
</dbReference>
<dbReference type="PROSITE" id="PS51186">
    <property type="entry name" value="GNAT"/>
    <property type="match status" value="1"/>
</dbReference>